<dbReference type="SUPFAM" id="SSF52266">
    <property type="entry name" value="SGNH hydrolase"/>
    <property type="match status" value="1"/>
</dbReference>
<dbReference type="KEGG" id="cpi:Cpin_3914"/>
<evidence type="ECO:0008006" key="3">
    <source>
        <dbReference type="Google" id="ProtNLM"/>
    </source>
</evidence>
<dbReference type="EMBL" id="CP001699">
    <property type="protein sequence ID" value="ACU61376.1"/>
    <property type="molecule type" value="Genomic_DNA"/>
</dbReference>
<dbReference type="Gene3D" id="3.40.50.1110">
    <property type="entry name" value="SGNH hydrolase"/>
    <property type="match status" value="1"/>
</dbReference>
<protein>
    <recommendedName>
        <fullName evidence="3">SGNH hydrolase-type esterase domain-containing protein</fullName>
    </recommendedName>
</protein>
<evidence type="ECO:0000313" key="1">
    <source>
        <dbReference type="EMBL" id="ACU61376.1"/>
    </source>
</evidence>
<dbReference type="OrthoDB" id="610985at2"/>
<reference evidence="2" key="1">
    <citation type="submission" date="2009-08" db="EMBL/GenBank/DDBJ databases">
        <title>The complete genome of Chitinophaga pinensis DSM 2588.</title>
        <authorList>
            <consortium name="US DOE Joint Genome Institute (JGI-PGF)"/>
            <person name="Lucas S."/>
            <person name="Copeland A."/>
            <person name="Lapidus A."/>
            <person name="Glavina del Rio T."/>
            <person name="Dalin E."/>
            <person name="Tice H."/>
            <person name="Bruce D."/>
            <person name="Goodwin L."/>
            <person name="Pitluck S."/>
            <person name="Kyrpides N."/>
            <person name="Mavromatis K."/>
            <person name="Ivanova N."/>
            <person name="Mikhailova N."/>
            <person name="Sims D."/>
            <person name="Meinche L."/>
            <person name="Brettin T."/>
            <person name="Detter J.C."/>
            <person name="Han C."/>
            <person name="Larimer F."/>
            <person name="Land M."/>
            <person name="Hauser L."/>
            <person name="Markowitz V."/>
            <person name="Cheng J.-F."/>
            <person name="Hugenholtz P."/>
            <person name="Woyke T."/>
            <person name="Wu D."/>
            <person name="Spring S."/>
            <person name="Klenk H.-P."/>
            <person name="Eisen J.A."/>
        </authorList>
    </citation>
    <scope>NUCLEOTIDE SEQUENCE [LARGE SCALE GENOMIC DNA]</scope>
    <source>
        <strain evidence="2">ATCC 43595 / DSM 2588 / LMG 13176 / NBRC 15968 / NCIMB 11800 / UQM 2034</strain>
    </source>
</reference>
<dbReference type="AlphaFoldDB" id="A0A979G610"/>
<dbReference type="InterPro" id="IPR036514">
    <property type="entry name" value="SGNH_hydro_sf"/>
</dbReference>
<dbReference type="RefSeq" id="WP_012791549.1">
    <property type="nucleotide sequence ID" value="NC_013132.1"/>
</dbReference>
<dbReference type="GO" id="GO:0016788">
    <property type="term" value="F:hydrolase activity, acting on ester bonds"/>
    <property type="evidence" value="ECO:0007669"/>
    <property type="project" value="UniProtKB-ARBA"/>
</dbReference>
<gene>
    <name evidence="1" type="ordered locus">Cpin_3914</name>
</gene>
<accession>A0A979G610</accession>
<sequence length="522" mass="54648">MRDIVQVIVGGVIRVPASGGAVSIGGEAPAISVYAEGDNQVISVGAAPYYLTGKIGVIGDSQGTGQYQSPGAGIVDLLETAFPNAEFTNYCVVNYNSRRLMPDGNNAYVDTAHNITKALSDGNKVIIVCDTSNDSDSTNPAGGLVPLSEWQDNLLTMQEAALGSGARILFISTFPRAQLSSGGQQQQKDMAEFQLRTFPNNLVYAYTALGNPANSNQLRPQYNYGDNIHLNDPGAAALAQLIIAKMTEMFVTEPGKRISIPIQKADTANGPWSDTAIITDTTDNNLIVSQDNKFYRGRIKYAGGYVSPWSATVQGLSGNTPAPDPELQVAGFRFSLSNTDTISGFLNVTGGGLDPNNYSRVWTHPSGVTLTHLVTDGTTATQKWGAQFVPGNAGNDSGETTNDGGGILPAAGAQVGAFFNNGATTPGYQFILKGIPGASYEVDVYGSLNSGFGLDADPMVVSFTGKTPIEFNAVGSTSRKATFTGITADGTGVIGSYSVAPKAGQSQFGMNNALVVRQVEIS</sequence>
<name>A0A979G610_CHIPD</name>
<evidence type="ECO:0000313" key="2">
    <source>
        <dbReference type="Proteomes" id="UP000002215"/>
    </source>
</evidence>
<dbReference type="Proteomes" id="UP000002215">
    <property type="component" value="Chromosome"/>
</dbReference>
<proteinExistence type="predicted"/>
<organism evidence="1 2">
    <name type="scientific">Chitinophaga pinensis (strain ATCC 43595 / DSM 2588 / LMG 13176 / NBRC 15968 / NCIMB 11800 / UQM 2034)</name>
    <dbReference type="NCBI Taxonomy" id="485918"/>
    <lineage>
        <taxon>Bacteria</taxon>
        <taxon>Pseudomonadati</taxon>
        <taxon>Bacteroidota</taxon>
        <taxon>Chitinophagia</taxon>
        <taxon>Chitinophagales</taxon>
        <taxon>Chitinophagaceae</taxon>
        <taxon>Chitinophaga</taxon>
    </lineage>
</organism>
<reference evidence="1 2" key="2">
    <citation type="journal article" date="2010" name="Stand. Genomic Sci.">
        <title>Complete genome sequence of Chitinophaga pinensis type strain (UQM 2034).</title>
        <authorList>
            <person name="Glavina Del Rio T."/>
            <person name="Abt B."/>
            <person name="Spring S."/>
            <person name="Lapidus A."/>
            <person name="Nolan M."/>
            <person name="Tice H."/>
            <person name="Copeland A."/>
            <person name="Cheng J.F."/>
            <person name="Chen F."/>
            <person name="Bruce D."/>
            <person name="Goodwin L."/>
            <person name="Pitluck S."/>
            <person name="Ivanova N."/>
            <person name="Mavromatis K."/>
            <person name="Mikhailova N."/>
            <person name="Pati A."/>
            <person name="Chen A."/>
            <person name="Palaniappan K."/>
            <person name="Land M."/>
            <person name="Hauser L."/>
            <person name="Chang Y.J."/>
            <person name="Jeffries C.D."/>
            <person name="Chain P."/>
            <person name="Saunders E."/>
            <person name="Detter J.C."/>
            <person name="Brettin T."/>
            <person name="Rohde M."/>
            <person name="Goker M."/>
            <person name="Bristow J."/>
            <person name="Eisen J.A."/>
            <person name="Markowitz V."/>
            <person name="Hugenholtz P."/>
            <person name="Kyrpides N.C."/>
            <person name="Klenk H.P."/>
            <person name="Lucas S."/>
        </authorList>
    </citation>
    <scope>NUCLEOTIDE SEQUENCE [LARGE SCALE GENOMIC DNA]</scope>
    <source>
        <strain evidence="2">ATCC 43595 / DSM 2588 / LMG 13176 / NBRC 15968 / NCIMB 11800 / UQM 2034</strain>
    </source>
</reference>